<keyword evidence="1" id="KW-0812">Transmembrane</keyword>
<keyword evidence="1" id="KW-1133">Transmembrane helix</keyword>
<evidence type="ECO:0008006" key="4">
    <source>
        <dbReference type="Google" id="ProtNLM"/>
    </source>
</evidence>
<keyword evidence="1" id="KW-0472">Membrane</keyword>
<evidence type="ECO:0000313" key="3">
    <source>
        <dbReference type="Proteomes" id="UP000689195"/>
    </source>
</evidence>
<keyword evidence="3" id="KW-1185">Reference proteome</keyword>
<comment type="caution">
    <text evidence="2">The sequence shown here is derived from an EMBL/GenBank/DDBJ whole genome shotgun (WGS) entry which is preliminary data.</text>
</comment>
<evidence type="ECO:0000256" key="1">
    <source>
        <dbReference type="SAM" id="Phobius"/>
    </source>
</evidence>
<protein>
    <recommendedName>
        <fullName evidence="4">Transmembrane protein</fullName>
    </recommendedName>
</protein>
<dbReference type="OrthoDB" id="309453at2759"/>
<proteinExistence type="predicted"/>
<dbReference type="EMBL" id="CAJJDO010000128">
    <property type="protein sequence ID" value="CAD8201714.1"/>
    <property type="molecule type" value="Genomic_DNA"/>
</dbReference>
<reference evidence="2" key="1">
    <citation type="submission" date="2021-01" db="EMBL/GenBank/DDBJ databases">
        <authorList>
            <consortium name="Genoscope - CEA"/>
            <person name="William W."/>
        </authorList>
    </citation>
    <scope>NUCLEOTIDE SEQUENCE</scope>
</reference>
<feature type="transmembrane region" description="Helical" evidence="1">
    <location>
        <begin position="1317"/>
        <end position="1342"/>
    </location>
</feature>
<name>A0A8S1XLD8_9CILI</name>
<sequence length="1361" mass="158949">MLVGQPNTVLLQQYTPKDIEAPYYQIVNSNIYNLEIQQSILPLFNQVFNSSEIIIFASNYIEVSGIYSNYFWFLSNQQILYAGMLDNFGSLIIEKIDVQILNLECQYINLITHTQGILTCLNQQQISFFFVNSTNVQYTQYNTNYSLPQGYLSLKTNLYYLNDTAYQIIISYITNVDANLVIFKYFQNSLVFVNSFNFSGSYYQMEIIQLNLFLLDSKSIQYLDLLNNSKTGRIQIQNSGNQMNYMAVCEINNHLFRIAVLDNLQLYIYYYNPEVQIPNKKTINSFIINPYQRMIQISITINSIYIITNNFIMKLSGEQVIFPSSFLPLQQCNYALIQYNRQIIVTQQLLNGQAIFSTFLFNNPQIKISINQTFLIEQNTKYYQLQLLIIPQTLQQIQRQIQIWIMPQNLTNSKCPIPFQHKMNDLYLNFPDQYNIPFTEVFLGPNLTQSITSQNPQLLYADTSSNYFKSTINSYSIITLELCSIYDSSAIYCSQYQNFSVEISYWNPILQNQNLLITTNQTMQSCSCIMTQEYINILIELNDTILIQQFNYQSQPQDFYKLTMPIQILSSALLKETLFVITIDGNLTAYFLKHGKSSLFTISNYTFKYIYTNLINYPNFLFIDNQVNLIILSYKGYQSYEIVNSITYPIVNYNQIQIGILQTGIYMAIVEQNNNYLYFYPIQNVYISNSLQNYYQVDLLGYQFQTGQIISSYTPKHFYLILQDQYGIFCAYFSGSDSPFNSFVYSNFLFANSQNVLIISMSVVQKQKYNIELVQIFTNKSLAVNGSVLYGEFQIVPYFLETNYSYMTTVSYLAQDQNCSLQLQQKVNILFERQFITQKQFNSESQVLKIQNSTKLIINPSNLFNGNIKNYSINCIECKSLNFTQPINGLTSQTLNFSFQAAVKNNNMIFIQNNISLYQLNEQTGVYSLIYNFPYQNTYCFVIFIDKFSQFPVSICANETTTIYAYNLTGNIGIQYNFSEYSNFYKANYNNGVLQVLTINYKRLIQQYSYQSFYFWISDNKIYLEQIFNSSNLCSNSYLEFVYLSMSTNYTTQPCQIFGFTSLQKNGIYNPIFYLLNTCISAQISQQFGFQSNQYAQIFNIYFSITTWNLYQTLPIYFKFLSDIQQYQNSKLIAKDFVVESKFIVSLSYSIEIYAILFNLNNGTIIGFHKYTNLFLSFNSNVSGYFVFQGFNDMIINQNYVNFTFITTNIYARFENYSIDEKLVQIIGQEFYTLQIPGLLLFSVVSENYLFFTNNYFNQTIVYPLQNWLEIDVDITGVQQSQIDIIASNQQSSAKQTYFLLNEAYQSIPQEKEKQNVGLIVGLSIFLLIVITLITIIILKYFKYKQTLTRNSNYFELENRQ</sequence>
<dbReference type="Proteomes" id="UP000689195">
    <property type="component" value="Unassembled WGS sequence"/>
</dbReference>
<organism evidence="2 3">
    <name type="scientific">Paramecium pentaurelia</name>
    <dbReference type="NCBI Taxonomy" id="43138"/>
    <lineage>
        <taxon>Eukaryota</taxon>
        <taxon>Sar</taxon>
        <taxon>Alveolata</taxon>
        <taxon>Ciliophora</taxon>
        <taxon>Intramacronucleata</taxon>
        <taxon>Oligohymenophorea</taxon>
        <taxon>Peniculida</taxon>
        <taxon>Parameciidae</taxon>
        <taxon>Paramecium</taxon>
    </lineage>
</organism>
<evidence type="ECO:0000313" key="2">
    <source>
        <dbReference type="EMBL" id="CAD8201714.1"/>
    </source>
</evidence>
<accession>A0A8S1XLD8</accession>
<gene>
    <name evidence="2" type="ORF">PPENT_87.1.T1280154</name>
</gene>